<gene>
    <name evidence="1" type="ORF">EXM22_07500</name>
</gene>
<dbReference type="RefSeq" id="WP_149485922.1">
    <property type="nucleotide sequence ID" value="NZ_CP036150.1"/>
</dbReference>
<evidence type="ECO:0000313" key="2">
    <source>
        <dbReference type="Proteomes" id="UP000324209"/>
    </source>
</evidence>
<evidence type="ECO:0000313" key="1">
    <source>
        <dbReference type="EMBL" id="QEN07842.1"/>
    </source>
</evidence>
<dbReference type="OrthoDB" id="9835059at2"/>
<dbReference type="AlphaFoldDB" id="A0A5C1QNT3"/>
<name>A0A5C1QNT3_9SPIO</name>
<dbReference type="EMBL" id="CP036150">
    <property type="protein sequence ID" value="QEN07842.1"/>
    <property type="molecule type" value="Genomic_DNA"/>
</dbReference>
<keyword evidence="2" id="KW-1185">Reference proteome</keyword>
<protein>
    <submittedName>
        <fullName evidence="1">Uncharacterized protein</fullName>
    </submittedName>
</protein>
<dbReference type="Proteomes" id="UP000324209">
    <property type="component" value="Chromosome"/>
</dbReference>
<proteinExistence type="predicted"/>
<reference evidence="1 2" key="1">
    <citation type="submission" date="2019-02" db="EMBL/GenBank/DDBJ databases">
        <title>Complete Genome Sequence and Methylome Analysis of free living Spirochaetas.</title>
        <authorList>
            <person name="Fomenkov A."/>
            <person name="Dubinina G."/>
            <person name="Leshcheva N."/>
            <person name="Mikheeva N."/>
            <person name="Grabovich M."/>
            <person name="Vincze T."/>
            <person name="Roberts R.J."/>
        </authorList>
    </citation>
    <scope>NUCLEOTIDE SEQUENCE [LARGE SCALE GENOMIC DNA]</scope>
    <source>
        <strain evidence="1 2">K2</strain>
    </source>
</reference>
<accession>A0A5C1QNT3</accession>
<sequence length="222" mass="26189">MSFSTNRQFRMDSFFHDDREVDVLVRSLARKLLRENKTDLPPAILANITGVSEDLWVKTYSQRRCFLNDIYTPMVLDAIDELETLDQEERNFLDKLYHLLLLIYRINFKYPELVILFHSLESSDEKEESIKIKEAMEDLFQKAQWMLLNQARIEDIVDNNSPMEKVLKFIIHQMLISCQSQLSEFCDEYVKNGKAAVFPDKNEWVEKLMKPIVEQLEGITAT</sequence>
<dbReference type="KEGG" id="ock:EXM22_07500"/>
<organism evidence="1 2">
    <name type="scientific">Oceanispirochaeta crateris</name>
    <dbReference type="NCBI Taxonomy" id="2518645"/>
    <lineage>
        <taxon>Bacteria</taxon>
        <taxon>Pseudomonadati</taxon>
        <taxon>Spirochaetota</taxon>
        <taxon>Spirochaetia</taxon>
        <taxon>Spirochaetales</taxon>
        <taxon>Spirochaetaceae</taxon>
        <taxon>Oceanispirochaeta</taxon>
    </lineage>
</organism>